<feature type="compositionally biased region" description="Basic residues" evidence="1">
    <location>
        <begin position="1"/>
        <end position="10"/>
    </location>
</feature>
<feature type="compositionally biased region" description="Basic and acidic residues" evidence="1">
    <location>
        <begin position="74"/>
        <end position="89"/>
    </location>
</feature>
<reference evidence="2" key="1">
    <citation type="submission" date="2020-02" db="EMBL/GenBank/DDBJ databases">
        <authorList>
            <person name="Meier V. D."/>
        </authorList>
    </citation>
    <scope>NUCLEOTIDE SEQUENCE</scope>
    <source>
        <strain evidence="2">AVDCRST_MAG57</strain>
    </source>
</reference>
<feature type="compositionally biased region" description="Basic residues" evidence="1">
    <location>
        <begin position="105"/>
        <end position="114"/>
    </location>
</feature>
<name>A0A6J4J248_9ACTN</name>
<dbReference type="EMBL" id="CADCTI010000239">
    <property type="protein sequence ID" value="CAA9265851.1"/>
    <property type="molecule type" value="Genomic_DNA"/>
</dbReference>
<evidence type="ECO:0000256" key="1">
    <source>
        <dbReference type="SAM" id="MobiDB-lite"/>
    </source>
</evidence>
<dbReference type="AlphaFoldDB" id="A0A6J4J248"/>
<feature type="region of interest" description="Disordered" evidence="1">
    <location>
        <begin position="1"/>
        <end position="253"/>
    </location>
</feature>
<organism evidence="2">
    <name type="scientific">uncultured Blastococcus sp</name>
    <dbReference type="NCBI Taxonomy" id="217144"/>
    <lineage>
        <taxon>Bacteria</taxon>
        <taxon>Bacillati</taxon>
        <taxon>Actinomycetota</taxon>
        <taxon>Actinomycetes</taxon>
        <taxon>Geodermatophilales</taxon>
        <taxon>Geodermatophilaceae</taxon>
        <taxon>Blastococcus</taxon>
        <taxon>environmental samples</taxon>
    </lineage>
</organism>
<feature type="non-terminal residue" evidence="2">
    <location>
        <position position="253"/>
    </location>
</feature>
<feature type="compositionally biased region" description="Basic and acidic residues" evidence="1">
    <location>
        <begin position="224"/>
        <end position="238"/>
    </location>
</feature>
<feature type="compositionally biased region" description="Low complexity" evidence="1">
    <location>
        <begin position="115"/>
        <end position="137"/>
    </location>
</feature>
<protein>
    <submittedName>
        <fullName evidence="2">Uncharacterized protein</fullName>
    </submittedName>
</protein>
<feature type="compositionally biased region" description="Basic residues" evidence="1">
    <location>
        <begin position="144"/>
        <end position="167"/>
    </location>
</feature>
<feature type="compositionally biased region" description="Basic residues" evidence="1">
    <location>
        <begin position="21"/>
        <end position="30"/>
    </location>
</feature>
<feature type="non-terminal residue" evidence="2">
    <location>
        <position position="1"/>
    </location>
</feature>
<feature type="compositionally biased region" description="Low complexity" evidence="1">
    <location>
        <begin position="36"/>
        <end position="70"/>
    </location>
</feature>
<sequence length="253" mass="26015">DRRTVRRLRRSAAAAAPDPHRRGRPARGGRRGAAGTGHITAARGPRPALGCGFARRPRGGRAPAAGASQRACRRHDPGRGGPDGRRDGRCAVLLGGAPSGDRRDRARRGHRRPRLAGARPELGRLAGRRPAGAPGAAVDSLARSGRRRGAPHPIGRHRPFARRRPRPAGRGAGGAVVAPDGAGARDGGPRGTGTDAGADHRGRTGDAGHARGRHTAAARGLRGTGDRRAPGGGDDRGQHHAALAPPRRPALGL</sequence>
<proteinExistence type="predicted"/>
<gene>
    <name evidence="2" type="ORF">AVDCRST_MAG57-3148</name>
</gene>
<evidence type="ECO:0000313" key="2">
    <source>
        <dbReference type="EMBL" id="CAA9265851.1"/>
    </source>
</evidence>
<accession>A0A6J4J248</accession>
<feature type="compositionally biased region" description="Low complexity" evidence="1">
    <location>
        <begin position="241"/>
        <end position="253"/>
    </location>
</feature>
<feature type="compositionally biased region" description="Basic and acidic residues" evidence="1">
    <location>
        <begin position="197"/>
        <end position="209"/>
    </location>
</feature>